<comment type="cofactor">
    <cofactor evidence="1">
        <name>heme b</name>
        <dbReference type="ChEBI" id="CHEBI:60344"/>
    </cofactor>
</comment>
<feature type="domain" description="Heme haloperoxidase family profile" evidence="8">
    <location>
        <begin position="1"/>
        <end position="147"/>
    </location>
</feature>
<comment type="similarity">
    <text evidence="7">Belongs to the chloroperoxidase family.</text>
</comment>
<keyword evidence="10" id="KW-1185">Reference proteome</keyword>
<dbReference type="Pfam" id="PF01328">
    <property type="entry name" value="Peroxidase_2"/>
    <property type="match status" value="1"/>
</dbReference>
<keyword evidence="6" id="KW-0408">Iron</keyword>
<evidence type="ECO:0000313" key="9">
    <source>
        <dbReference type="EMBL" id="KMQ81480.1"/>
    </source>
</evidence>
<dbReference type="InterPro" id="IPR036851">
    <property type="entry name" value="Chloroperoxidase-like_sf"/>
</dbReference>
<dbReference type="InterPro" id="IPR000028">
    <property type="entry name" value="Chloroperoxidase"/>
</dbReference>
<dbReference type="GO" id="GO:0004601">
    <property type="term" value="F:peroxidase activity"/>
    <property type="evidence" value="ECO:0007669"/>
    <property type="project" value="UniProtKB-KW"/>
</dbReference>
<evidence type="ECO:0000256" key="6">
    <source>
        <dbReference type="ARBA" id="ARBA00023004"/>
    </source>
</evidence>
<organism evidence="9 10">
    <name type="scientific">Lasius niger</name>
    <name type="common">Black garden ant</name>
    <dbReference type="NCBI Taxonomy" id="67767"/>
    <lineage>
        <taxon>Eukaryota</taxon>
        <taxon>Metazoa</taxon>
        <taxon>Ecdysozoa</taxon>
        <taxon>Arthropoda</taxon>
        <taxon>Hexapoda</taxon>
        <taxon>Insecta</taxon>
        <taxon>Pterygota</taxon>
        <taxon>Neoptera</taxon>
        <taxon>Endopterygota</taxon>
        <taxon>Hymenoptera</taxon>
        <taxon>Apocrita</taxon>
        <taxon>Aculeata</taxon>
        <taxon>Formicoidea</taxon>
        <taxon>Formicidae</taxon>
        <taxon>Formicinae</taxon>
        <taxon>Lasius</taxon>
        <taxon>Lasius</taxon>
    </lineage>
</organism>
<name>A0A0J7MLG0_LASNI</name>
<evidence type="ECO:0000256" key="5">
    <source>
        <dbReference type="ARBA" id="ARBA00023002"/>
    </source>
</evidence>
<proteinExistence type="inferred from homology"/>
<dbReference type="PROSITE" id="PS51405">
    <property type="entry name" value="HEME_HALOPEROXIDASE"/>
    <property type="match status" value="1"/>
</dbReference>
<accession>A0A0J7MLG0</accession>
<evidence type="ECO:0000313" key="10">
    <source>
        <dbReference type="Proteomes" id="UP000036403"/>
    </source>
</evidence>
<dbReference type="AlphaFoldDB" id="A0A0J7MLG0"/>
<keyword evidence="3" id="KW-0349">Heme</keyword>
<keyword evidence="5" id="KW-0560">Oxidoreductase</keyword>
<sequence>MRRPGQTDSTGQKCLNLDQLALPDLVEHDISLSRFDHQQGDNISMQPDLVRDLLASSSDSKTLTLADLAELRKRRIARQREVNPGLHYGPLQHRFSCAEIALILTVLGDGDRVPCDYVRAFFQEERLPIDEGWKRRQWTLGLLELLRV</sequence>
<dbReference type="Proteomes" id="UP000036403">
    <property type="component" value="Unassembled WGS sequence"/>
</dbReference>
<dbReference type="PANTHER" id="PTHR33577">
    <property type="entry name" value="STERIGMATOCYSTIN BIOSYNTHESIS PEROXIDASE STCC-RELATED"/>
    <property type="match status" value="1"/>
</dbReference>
<comment type="caution">
    <text evidence="9">The sequence shown here is derived from an EMBL/GenBank/DDBJ whole genome shotgun (WGS) entry which is preliminary data.</text>
</comment>
<dbReference type="PANTHER" id="PTHR33577:SF9">
    <property type="entry name" value="PEROXIDASE STCC"/>
    <property type="match status" value="1"/>
</dbReference>
<dbReference type="Gene3D" id="1.10.489.10">
    <property type="entry name" value="Chloroperoxidase-like"/>
    <property type="match status" value="1"/>
</dbReference>
<dbReference type="GO" id="GO:0046872">
    <property type="term" value="F:metal ion binding"/>
    <property type="evidence" value="ECO:0007669"/>
    <property type="project" value="UniProtKB-KW"/>
</dbReference>
<dbReference type="PaxDb" id="67767-A0A0J7MLG0"/>
<evidence type="ECO:0000256" key="1">
    <source>
        <dbReference type="ARBA" id="ARBA00001970"/>
    </source>
</evidence>
<dbReference type="OrthoDB" id="407298at2759"/>
<keyword evidence="2" id="KW-0575">Peroxidase</keyword>
<dbReference type="EMBL" id="LBMM01035115">
    <property type="protein sequence ID" value="KMQ81480.1"/>
    <property type="molecule type" value="Genomic_DNA"/>
</dbReference>
<evidence type="ECO:0000259" key="8">
    <source>
        <dbReference type="PROSITE" id="PS51405"/>
    </source>
</evidence>
<keyword evidence="4" id="KW-0479">Metal-binding</keyword>
<evidence type="ECO:0000256" key="2">
    <source>
        <dbReference type="ARBA" id="ARBA00022559"/>
    </source>
</evidence>
<evidence type="ECO:0000256" key="3">
    <source>
        <dbReference type="ARBA" id="ARBA00022617"/>
    </source>
</evidence>
<protein>
    <recommendedName>
        <fullName evidence="8">Heme haloperoxidase family profile domain-containing protein</fullName>
    </recommendedName>
</protein>
<dbReference type="STRING" id="67767.A0A0J7MLG0"/>
<evidence type="ECO:0000256" key="7">
    <source>
        <dbReference type="ARBA" id="ARBA00025795"/>
    </source>
</evidence>
<feature type="non-terminal residue" evidence="9">
    <location>
        <position position="148"/>
    </location>
</feature>
<evidence type="ECO:0000256" key="4">
    <source>
        <dbReference type="ARBA" id="ARBA00022723"/>
    </source>
</evidence>
<gene>
    <name evidence="9" type="ORF">RF55_26199</name>
</gene>
<reference evidence="9 10" key="1">
    <citation type="submission" date="2015-04" db="EMBL/GenBank/DDBJ databases">
        <title>Lasius niger genome sequencing.</title>
        <authorList>
            <person name="Konorov E.A."/>
            <person name="Nikitin M.A."/>
            <person name="Kirill M.V."/>
            <person name="Chang P."/>
        </authorList>
    </citation>
    <scope>NUCLEOTIDE SEQUENCE [LARGE SCALE GENOMIC DNA]</scope>
    <source>
        <tissue evidence="9">Whole</tissue>
    </source>
</reference>